<comment type="similarity">
    <text evidence="3 7">Belongs to the alanine racemase family.</text>
</comment>
<evidence type="ECO:0000259" key="8">
    <source>
        <dbReference type="SMART" id="SM01005"/>
    </source>
</evidence>
<reference evidence="10" key="1">
    <citation type="journal article" date="2019" name="Int. J. Syst. Evol. Microbiol.">
        <title>The Global Catalogue of Microorganisms (GCM) 10K type strain sequencing project: providing services to taxonomists for standard genome sequencing and annotation.</title>
        <authorList>
            <consortium name="The Broad Institute Genomics Platform"/>
            <consortium name="The Broad Institute Genome Sequencing Center for Infectious Disease"/>
            <person name="Wu L."/>
            <person name="Ma J."/>
        </authorList>
    </citation>
    <scope>NUCLEOTIDE SEQUENCE [LARGE SCALE GENOMIC DNA]</scope>
    <source>
        <strain evidence="10">CCUG 60023</strain>
    </source>
</reference>
<evidence type="ECO:0000256" key="7">
    <source>
        <dbReference type="HAMAP-Rule" id="MF_01201"/>
    </source>
</evidence>
<evidence type="ECO:0000256" key="6">
    <source>
        <dbReference type="ARBA" id="ARBA00023235"/>
    </source>
</evidence>
<comment type="pathway">
    <text evidence="7">Amino-acid biosynthesis; D-alanine biosynthesis; D-alanine from L-alanine: step 1/1.</text>
</comment>
<dbReference type="NCBIfam" id="TIGR00492">
    <property type="entry name" value="alr"/>
    <property type="match status" value="1"/>
</dbReference>
<dbReference type="Gene3D" id="3.20.20.10">
    <property type="entry name" value="Alanine racemase"/>
    <property type="match status" value="1"/>
</dbReference>
<dbReference type="Proteomes" id="UP001597101">
    <property type="component" value="Unassembled WGS sequence"/>
</dbReference>
<protein>
    <recommendedName>
        <fullName evidence="4 7">Alanine racemase</fullName>
        <ecNumber evidence="4 7">5.1.1.1</ecNumber>
    </recommendedName>
</protein>
<dbReference type="RefSeq" id="WP_377211559.1">
    <property type="nucleotide sequence ID" value="NZ_JBHTJV010000003.1"/>
</dbReference>
<comment type="caution">
    <text evidence="9">The sequence shown here is derived from an EMBL/GenBank/DDBJ whole genome shotgun (WGS) entry which is preliminary data.</text>
</comment>
<dbReference type="PANTHER" id="PTHR30511">
    <property type="entry name" value="ALANINE RACEMASE"/>
    <property type="match status" value="1"/>
</dbReference>
<sequence>MAVDLADLAGGRLTIDLGALVSNWQHLAKSSGAPEAGAVVKADAYGCGIERAVPALRVAGCRTFFVALVAEGMRVKASAPDSRVFVLNGLFAGAESAIHSNGLIPVLNTLNQVERWAAFARELGTPTPCAIQIDSGMRRVGMSPRDLERVVSLDYLMPHLDIQLLMTHFACADDIGHPKSEVQREVFEHTSALLPDVPRSAANSAASLQGGDFAYDLARPGVALYGGEALNDVANPVRPVATLEGRIMQITKGAAGDSVGYGGTETLKRDSRIAYVSVGYADGYLRSASNMGVPLRAVAPAATAWFKGHSLRGVGRISMDMCGFDVTDVPKNEIAEGDWIELIGPNVPLDNVARAAGTIGYELLTGLGARYERIYVGG</sequence>
<dbReference type="PRINTS" id="PR00992">
    <property type="entry name" value="ALARACEMASE"/>
</dbReference>
<dbReference type="EMBL" id="JBHTJV010000003">
    <property type="protein sequence ID" value="MFD0915712.1"/>
    <property type="molecule type" value="Genomic_DNA"/>
</dbReference>
<dbReference type="SMART" id="SM01005">
    <property type="entry name" value="Ala_racemase_C"/>
    <property type="match status" value="1"/>
</dbReference>
<dbReference type="InterPro" id="IPR020622">
    <property type="entry name" value="Ala_racemase_pyridoxalP-BS"/>
</dbReference>
<dbReference type="CDD" id="cd00430">
    <property type="entry name" value="PLPDE_III_AR"/>
    <property type="match status" value="1"/>
</dbReference>
<dbReference type="SUPFAM" id="SSF51419">
    <property type="entry name" value="PLP-binding barrel"/>
    <property type="match status" value="1"/>
</dbReference>
<evidence type="ECO:0000256" key="1">
    <source>
        <dbReference type="ARBA" id="ARBA00000316"/>
    </source>
</evidence>
<accession>A0ABW3FDS3</accession>
<keyword evidence="5 7" id="KW-0663">Pyridoxal phosphate</keyword>
<evidence type="ECO:0000313" key="10">
    <source>
        <dbReference type="Proteomes" id="UP001597101"/>
    </source>
</evidence>
<dbReference type="EC" id="5.1.1.1" evidence="4 7"/>
<organism evidence="9 10">
    <name type="scientific">Pseudahrensia aquimaris</name>
    <dbReference type="NCBI Taxonomy" id="744461"/>
    <lineage>
        <taxon>Bacteria</taxon>
        <taxon>Pseudomonadati</taxon>
        <taxon>Pseudomonadota</taxon>
        <taxon>Alphaproteobacteria</taxon>
        <taxon>Hyphomicrobiales</taxon>
        <taxon>Ahrensiaceae</taxon>
        <taxon>Pseudahrensia</taxon>
    </lineage>
</organism>
<gene>
    <name evidence="9" type="primary">alr</name>
    <name evidence="9" type="ORF">ACFQ14_04770</name>
</gene>
<dbReference type="Gene3D" id="2.40.37.10">
    <property type="entry name" value="Lyase, Ornithine Decarboxylase, Chain A, domain 1"/>
    <property type="match status" value="1"/>
</dbReference>
<evidence type="ECO:0000313" key="9">
    <source>
        <dbReference type="EMBL" id="MFD0915712.1"/>
    </source>
</evidence>
<evidence type="ECO:0000256" key="2">
    <source>
        <dbReference type="ARBA" id="ARBA00001933"/>
    </source>
</evidence>
<dbReference type="InterPro" id="IPR011079">
    <property type="entry name" value="Ala_racemase_C"/>
</dbReference>
<dbReference type="Pfam" id="PF01168">
    <property type="entry name" value="Ala_racemase_N"/>
    <property type="match status" value="1"/>
</dbReference>
<dbReference type="HAMAP" id="MF_01201">
    <property type="entry name" value="Ala_racemase"/>
    <property type="match status" value="1"/>
</dbReference>
<name>A0ABW3FDS3_9HYPH</name>
<dbReference type="InterPro" id="IPR001608">
    <property type="entry name" value="Ala_racemase_N"/>
</dbReference>
<dbReference type="InterPro" id="IPR000821">
    <property type="entry name" value="Ala_racemase"/>
</dbReference>
<feature type="modified residue" description="N6-(pyridoxal phosphate)lysine" evidence="7">
    <location>
        <position position="41"/>
    </location>
</feature>
<dbReference type="SUPFAM" id="SSF50621">
    <property type="entry name" value="Alanine racemase C-terminal domain-like"/>
    <property type="match status" value="1"/>
</dbReference>
<proteinExistence type="inferred from homology"/>
<feature type="binding site" evidence="7">
    <location>
        <position position="319"/>
    </location>
    <ligand>
        <name>substrate</name>
    </ligand>
</feature>
<keyword evidence="10" id="KW-1185">Reference proteome</keyword>
<evidence type="ECO:0000256" key="4">
    <source>
        <dbReference type="ARBA" id="ARBA00013089"/>
    </source>
</evidence>
<comment type="function">
    <text evidence="7">Catalyzes the interconversion of L-alanine and D-alanine. May also act on other amino acids.</text>
</comment>
<dbReference type="InterPro" id="IPR029066">
    <property type="entry name" value="PLP-binding_barrel"/>
</dbReference>
<feature type="active site" description="Proton acceptor; specific for D-alanine" evidence="7">
    <location>
        <position position="41"/>
    </location>
</feature>
<feature type="domain" description="Alanine racemase C-terminal" evidence="8">
    <location>
        <begin position="240"/>
        <end position="376"/>
    </location>
</feature>
<dbReference type="PROSITE" id="PS00395">
    <property type="entry name" value="ALANINE_RACEMASE"/>
    <property type="match status" value="1"/>
</dbReference>
<evidence type="ECO:0000256" key="3">
    <source>
        <dbReference type="ARBA" id="ARBA00007880"/>
    </source>
</evidence>
<keyword evidence="6 7" id="KW-0413">Isomerase</keyword>
<dbReference type="PANTHER" id="PTHR30511:SF0">
    <property type="entry name" value="ALANINE RACEMASE, CATABOLIC-RELATED"/>
    <property type="match status" value="1"/>
</dbReference>
<feature type="active site" description="Proton acceptor; specific for L-alanine" evidence="7">
    <location>
        <position position="261"/>
    </location>
</feature>
<evidence type="ECO:0000256" key="5">
    <source>
        <dbReference type="ARBA" id="ARBA00022898"/>
    </source>
</evidence>
<feature type="binding site" evidence="7">
    <location>
        <position position="139"/>
    </location>
    <ligand>
        <name>substrate</name>
    </ligand>
</feature>
<dbReference type="InterPro" id="IPR009006">
    <property type="entry name" value="Ala_racemase/Decarboxylase_C"/>
</dbReference>
<dbReference type="Pfam" id="PF00842">
    <property type="entry name" value="Ala_racemase_C"/>
    <property type="match status" value="1"/>
</dbReference>
<comment type="catalytic activity">
    <reaction evidence="1 7">
        <text>L-alanine = D-alanine</text>
        <dbReference type="Rhea" id="RHEA:20249"/>
        <dbReference type="ChEBI" id="CHEBI:57416"/>
        <dbReference type="ChEBI" id="CHEBI:57972"/>
        <dbReference type="EC" id="5.1.1.1"/>
    </reaction>
</comment>
<comment type="cofactor">
    <cofactor evidence="2 7">
        <name>pyridoxal 5'-phosphate</name>
        <dbReference type="ChEBI" id="CHEBI:597326"/>
    </cofactor>
</comment>
<dbReference type="GO" id="GO:0008784">
    <property type="term" value="F:alanine racemase activity"/>
    <property type="evidence" value="ECO:0007669"/>
    <property type="project" value="UniProtKB-EC"/>
</dbReference>